<gene>
    <name evidence="3" type="ORF">ABB55_10940</name>
</gene>
<evidence type="ECO:0000313" key="3">
    <source>
        <dbReference type="EMBL" id="KPL52671.1"/>
    </source>
</evidence>
<dbReference type="GO" id="GO:0046872">
    <property type="term" value="F:metal ion binding"/>
    <property type="evidence" value="ECO:0007669"/>
    <property type="project" value="UniProtKB-KW"/>
</dbReference>
<evidence type="ECO:0000259" key="2">
    <source>
        <dbReference type="PROSITE" id="PS51819"/>
    </source>
</evidence>
<dbReference type="PROSITE" id="PS00934">
    <property type="entry name" value="GLYOXALASE_I_1"/>
    <property type="match status" value="1"/>
</dbReference>
<organism evidence="3 4">
    <name type="scientific">Prosthecodimorpha hirschii</name>
    <dbReference type="NCBI Taxonomy" id="665126"/>
    <lineage>
        <taxon>Bacteria</taxon>
        <taxon>Pseudomonadati</taxon>
        <taxon>Pseudomonadota</taxon>
        <taxon>Alphaproteobacteria</taxon>
        <taxon>Hyphomicrobiales</taxon>
        <taxon>Ancalomicrobiaceae</taxon>
        <taxon>Prosthecodimorpha</taxon>
    </lineage>
</organism>
<name>A0A0P6VQA0_9HYPH</name>
<evidence type="ECO:0000313" key="4">
    <source>
        <dbReference type="Proteomes" id="UP000048984"/>
    </source>
</evidence>
<feature type="domain" description="VOC" evidence="2">
    <location>
        <begin position="180"/>
        <end position="294"/>
    </location>
</feature>
<dbReference type="Pfam" id="PF00903">
    <property type="entry name" value="Glyoxalase"/>
    <property type="match status" value="2"/>
</dbReference>
<dbReference type="PANTHER" id="PTHR43279:SF1">
    <property type="entry name" value="CATECHOL-2,3-DIOXYGENASE"/>
    <property type="match status" value="1"/>
</dbReference>
<dbReference type="SUPFAM" id="SSF54593">
    <property type="entry name" value="Glyoxalase/Bleomycin resistance protein/Dihydroxybiphenyl dioxygenase"/>
    <property type="match status" value="2"/>
</dbReference>
<reference evidence="3 4" key="2">
    <citation type="submission" date="2015-10" db="EMBL/GenBank/DDBJ databases">
        <title>Draft Genome Sequence of Prosthecomicrobium hirschii ATCC 27832.</title>
        <authorList>
            <person name="Daniel J."/>
            <person name="Givan S.A."/>
            <person name="Brun Y.V."/>
            <person name="Brown P.J."/>
        </authorList>
    </citation>
    <scope>NUCLEOTIDE SEQUENCE [LARGE SCALE GENOMIC DNA]</scope>
    <source>
        <strain evidence="3 4">16</strain>
    </source>
</reference>
<dbReference type="STRING" id="665126.ABB55_10940"/>
<dbReference type="InterPro" id="IPR029068">
    <property type="entry name" value="Glyas_Bleomycin-R_OHBP_Dase"/>
</dbReference>
<keyword evidence="4" id="KW-1185">Reference proteome</keyword>
<proteinExistence type="predicted"/>
<dbReference type="Gene3D" id="3.10.180.10">
    <property type="entry name" value="2,3-Dihydroxybiphenyl 1,2-Dioxygenase, domain 1"/>
    <property type="match status" value="2"/>
</dbReference>
<dbReference type="Proteomes" id="UP000048984">
    <property type="component" value="Unassembled WGS sequence"/>
</dbReference>
<dbReference type="InterPro" id="IPR004360">
    <property type="entry name" value="Glyas_Fos-R_dOase_dom"/>
</dbReference>
<sequence>MTPDASVSAPVHTRLPVDTRDGPVTLAVADRDGLVAWYGRVLGFVELARSATRSVLGAAGGAALLVLDQKPGLPAHDQRTAGLFHVAYLVPSREDLARWVAHVAAQRIPIEGASDHLVSEAFYLSDPEGNGIEVYRDRPRGEWRRKGDEIEMDTLAADVQGLLALGGRLPAWTGAASGTTVGHVHLKVADLDAARRFYVETLGMDLMTTYPGALFVAAGGYHHHFGLNVWRSKGRPKPAREEYGLAETTIVVPDAAALAATATRLATAGYRADSGDGAVITVDPAGNRLRLAIGEATAEALLAA</sequence>
<dbReference type="PROSITE" id="PS51819">
    <property type="entry name" value="VOC"/>
    <property type="match status" value="2"/>
</dbReference>
<dbReference type="GO" id="GO:0004462">
    <property type="term" value="F:lactoylglutathione lyase activity"/>
    <property type="evidence" value="ECO:0007669"/>
    <property type="project" value="InterPro"/>
</dbReference>
<protein>
    <recommendedName>
        <fullName evidence="2">VOC domain-containing protein</fullName>
    </recommendedName>
</protein>
<reference evidence="3 4" key="1">
    <citation type="submission" date="2015-09" db="EMBL/GenBank/DDBJ databases">
        <authorList>
            <person name="Jackson K.R."/>
            <person name="Lunt B.L."/>
            <person name="Fisher J.N.B."/>
            <person name="Gardner A.V."/>
            <person name="Bailey M.E."/>
            <person name="Deus L.M."/>
            <person name="Earl A.S."/>
            <person name="Gibby P.D."/>
            <person name="Hartmann K.A."/>
            <person name="Liu J.E."/>
            <person name="Manci A.M."/>
            <person name="Nielsen D.A."/>
            <person name="Solomon M.B."/>
            <person name="Breakwell D.P."/>
            <person name="Burnett S.H."/>
            <person name="Grose J.H."/>
        </authorList>
    </citation>
    <scope>NUCLEOTIDE SEQUENCE [LARGE SCALE GENOMIC DNA]</scope>
    <source>
        <strain evidence="3 4">16</strain>
    </source>
</reference>
<keyword evidence="1" id="KW-0479">Metal-binding</keyword>
<feature type="domain" description="VOC" evidence="2">
    <location>
        <begin position="20"/>
        <end position="137"/>
    </location>
</feature>
<dbReference type="CDD" id="cd16359">
    <property type="entry name" value="VOC_BsCatE_like_C"/>
    <property type="match status" value="1"/>
</dbReference>
<dbReference type="AlphaFoldDB" id="A0A0P6VQA0"/>
<dbReference type="InterPro" id="IPR018146">
    <property type="entry name" value="Glyoxalase_1_CS"/>
</dbReference>
<dbReference type="RefSeq" id="WP_054358834.1">
    <property type="nucleotide sequence ID" value="NZ_LJYW01000001.1"/>
</dbReference>
<dbReference type="PANTHER" id="PTHR43279">
    <property type="entry name" value="CATECHOL-2,3-DIOXYGENASE"/>
    <property type="match status" value="1"/>
</dbReference>
<accession>A0A0P6VQA0</accession>
<comment type="caution">
    <text evidence="3">The sequence shown here is derived from an EMBL/GenBank/DDBJ whole genome shotgun (WGS) entry which is preliminary data.</text>
</comment>
<dbReference type="EMBL" id="LJYW01000001">
    <property type="protein sequence ID" value="KPL52671.1"/>
    <property type="molecule type" value="Genomic_DNA"/>
</dbReference>
<dbReference type="InterPro" id="IPR037523">
    <property type="entry name" value="VOC_core"/>
</dbReference>
<evidence type="ECO:0000256" key="1">
    <source>
        <dbReference type="ARBA" id="ARBA00022723"/>
    </source>
</evidence>